<feature type="transmembrane region" description="Helical" evidence="1">
    <location>
        <begin position="367"/>
        <end position="386"/>
    </location>
</feature>
<feature type="transmembrane region" description="Helical" evidence="1">
    <location>
        <begin position="111"/>
        <end position="136"/>
    </location>
</feature>
<name>A0A7G9GPW4_9FIRM</name>
<dbReference type="AlphaFoldDB" id="A0A7G9GPW4"/>
<keyword evidence="1" id="KW-0472">Membrane</keyword>
<feature type="transmembrane region" description="Helical" evidence="1">
    <location>
        <begin position="266"/>
        <end position="291"/>
    </location>
</feature>
<feature type="transmembrane region" description="Helical" evidence="1">
    <location>
        <begin position="142"/>
        <end position="170"/>
    </location>
</feature>
<keyword evidence="3" id="KW-1185">Reference proteome</keyword>
<evidence type="ECO:0000313" key="2">
    <source>
        <dbReference type="EMBL" id="QNM12846.1"/>
    </source>
</evidence>
<dbReference type="RefSeq" id="WP_117453997.1">
    <property type="nucleotide sequence ID" value="NZ_CP060636.1"/>
</dbReference>
<feature type="transmembrane region" description="Helical" evidence="1">
    <location>
        <begin position="303"/>
        <end position="322"/>
    </location>
</feature>
<feature type="transmembrane region" description="Helical" evidence="1">
    <location>
        <begin position="398"/>
        <end position="419"/>
    </location>
</feature>
<dbReference type="Proteomes" id="UP000515856">
    <property type="component" value="Chromosome"/>
</dbReference>
<organism evidence="2 3">
    <name type="scientific">[Eubacterium] hominis</name>
    <dbReference type="NCBI Taxonomy" id="2764325"/>
    <lineage>
        <taxon>Bacteria</taxon>
        <taxon>Bacillati</taxon>
        <taxon>Bacillota</taxon>
        <taxon>Erysipelotrichia</taxon>
        <taxon>Erysipelotrichales</taxon>
        <taxon>Erysipelotrichaceae</taxon>
        <taxon>Amedibacillus</taxon>
    </lineage>
</organism>
<feature type="transmembrane region" description="Helical" evidence="1">
    <location>
        <begin position="213"/>
        <end position="233"/>
    </location>
</feature>
<sequence>MGKAKEIARVRIKTFSNFIIRHLADSPYYISLVILTPIVIYFIAEIFMPNGLESISINSDILKLIESFSAVFHQLLYYTIILSAPLYIMITQINNRSYEKYRHFNISYKDISLANMGLCLMMLDSLFFVILAELLMHTSSNFFSSIVFIVLFLFSFDSILFILLFIYQGVVNFSLKYIKTKYIAVFEGISATILAFLFYLPVKYVSLGTVMSIPFFVIISVMVLLSFVIYLFYTKSKIESAYVLRNHVKDSKPLLLHGNMNILKNYFLLLFQSRSIYIEYIFSYCILLIFFKNSNLIAMSEDVIFQLSIPLFLISSGILSAYKSWFDMKQKVPFNRMKIIDFSNSVILLILFEIVLSSFMYNEVLMNKVIICLITYMISNLIQSKVNLKYKNDNKTPIIFLLFYGFLSVFIYMVAAWGLSYV</sequence>
<protein>
    <submittedName>
        <fullName evidence="2">Uncharacterized protein</fullName>
    </submittedName>
</protein>
<reference evidence="2 3" key="1">
    <citation type="submission" date="2020-08" db="EMBL/GenBank/DDBJ databases">
        <authorList>
            <person name="Liu C."/>
            <person name="Sun Q."/>
        </authorList>
    </citation>
    <scope>NUCLEOTIDE SEQUENCE [LARGE SCALE GENOMIC DNA]</scope>
    <source>
        <strain evidence="2 3">NSJ-61</strain>
    </source>
</reference>
<dbReference type="EMBL" id="CP060636">
    <property type="protein sequence ID" value="QNM12846.1"/>
    <property type="molecule type" value="Genomic_DNA"/>
</dbReference>
<feature type="transmembrane region" description="Helical" evidence="1">
    <location>
        <begin position="28"/>
        <end position="48"/>
    </location>
</feature>
<evidence type="ECO:0000256" key="1">
    <source>
        <dbReference type="SAM" id="Phobius"/>
    </source>
</evidence>
<keyword evidence="1" id="KW-0812">Transmembrane</keyword>
<gene>
    <name evidence="2" type="ORF">H9Q80_02510</name>
</gene>
<evidence type="ECO:0000313" key="3">
    <source>
        <dbReference type="Proteomes" id="UP000515856"/>
    </source>
</evidence>
<dbReference type="KEGG" id="ehn:H9Q80_02510"/>
<keyword evidence="1" id="KW-1133">Transmembrane helix</keyword>
<feature type="transmembrane region" description="Helical" evidence="1">
    <location>
        <begin position="342"/>
        <end position="361"/>
    </location>
</feature>
<proteinExistence type="predicted"/>
<accession>A0A7G9GPW4</accession>
<feature type="transmembrane region" description="Helical" evidence="1">
    <location>
        <begin position="182"/>
        <end position="201"/>
    </location>
</feature>
<feature type="transmembrane region" description="Helical" evidence="1">
    <location>
        <begin position="68"/>
        <end position="90"/>
    </location>
</feature>